<keyword evidence="3" id="KW-1185">Reference proteome</keyword>
<keyword evidence="2" id="KW-0808">Transferase</keyword>
<dbReference type="Pfam" id="PF00583">
    <property type="entry name" value="Acetyltransf_1"/>
    <property type="match status" value="1"/>
</dbReference>
<dbReference type="InterPro" id="IPR016181">
    <property type="entry name" value="Acyl_CoA_acyltransferase"/>
</dbReference>
<proteinExistence type="predicted"/>
<dbReference type="PROSITE" id="PS51186">
    <property type="entry name" value="GNAT"/>
    <property type="match status" value="1"/>
</dbReference>
<name>A0ABY9SYS0_BREBE</name>
<evidence type="ECO:0000313" key="2">
    <source>
        <dbReference type="EMBL" id="WNC12980.1"/>
    </source>
</evidence>
<sequence>MRPELEYRIVTTVSEMAEMEELQRKIWGASSVSPIPQLMAAVHNGGVVIAARHGGMPVGFCYGFAGFKRGKAYLCSHMLGILPDYRDWGIGRQLKLRQREWAMQHGYDKMTWTYDPLEARNAYLNLCKLGGTVSTYIESYYGDMGDGINKGLPSDRFVLEWDLSSEQTVRCLDGAVQDQSDWREYPLVLGWECNGEFPRPVTREPFGGQPPLSGESPLAMQQGILLSVPAAIHPLKQAQPAIAMEWRLALRSLCQEAFSQGYVAVGLLRNDEPVHAYVLERKGGRMA</sequence>
<evidence type="ECO:0000259" key="1">
    <source>
        <dbReference type="PROSITE" id="PS51186"/>
    </source>
</evidence>
<dbReference type="RefSeq" id="WP_310764495.1">
    <property type="nucleotide sequence ID" value="NZ_CP134050.1"/>
</dbReference>
<dbReference type="EC" id="2.3.1.-" evidence="2"/>
<accession>A0ABY9SYS0</accession>
<evidence type="ECO:0000313" key="3">
    <source>
        <dbReference type="Proteomes" id="UP001256827"/>
    </source>
</evidence>
<dbReference type="PANTHER" id="PTHR41700:SF1">
    <property type="entry name" value="N-ACETYLTRANSFERASE DOMAIN-CONTAINING PROTEIN"/>
    <property type="match status" value="1"/>
</dbReference>
<dbReference type="Proteomes" id="UP001256827">
    <property type="component" value="Chromosome"/>
</dbReference>
<dbReference type="EMBL" id="CP134050">
    <property type="protein sequence ID" value="WNC12980.1"/>
    <property type="molecule type" value="Genomic_DNA"/>
</dbReference>
<dbReference type="SUPFAM" id="SSF55729">
    <property type="entry name" value="Acyl-CoA N-acyltransferases (Nat)"/>
    <property type="match status" value="1"/>
</dbReference>
<organism evidence="2 3">
    <name type="scientific">Brevibacillus brevis</name>
    <name type="common">Bacillus brevis</name>
    <dbReference type="NCBI Taxonomy" id="1393"/>
    <lineage>
        <taxon>Bacteria</taxon>
        <taxon>Bacillati</taxon>
        <taxon>Bacillota</taxon>
        <taxon>Bacilli</taxon>
        <taxon>Bacillales</taxon>
        <taxon>Paenibacillaceae</taxon>
        <taxon>Brevibacillus</taxon>
    </lineage>
</organism>
<protein>
    <submittedName>
        <fullName evidence="2">GNAT family N-acetyltransferase</fullName>
        <ecNumber evidence="2">2.3.1.-</ecNumber>
    </submittedName>
</protein>
<gene>
    <name evidence="2" type="ORF">RGB73_19920</name>
</gene>
<dbReference type="PANTHER" id="PTHR41700">
    <property type="entry name" value="GCN5-RELATED N-ACETYLTRANSFERASE"/>
    <property type="match status" value="1"/>
</dbReference>
<feature type="domain" description="N-acetyltransferase" evidence="1">
    <location>
        <begin position="5"/>
        <end position="155"/>
    </location>
</feature>
<dbReference type="Gene3D" id="3.40.630.30">
    <property type="match status" value="1"/>
</dbReference>
<dbReference type="GO" id="GO:0016746">
    <property type="term" value="F:acyltransferase activity"/>
    <property type="evidence" value="ECO:0007669"/>
    <property type="project" value="UniProtKB-KW"/>
</dbReference>
<keyword evidence="2" id="KW-0012">Acyltransferase</keyword>
<dbReference type="InterPro" id="IPR038764">
    <property type="entry name" value="GNAT_N_AcTrfase_prd"/>
</dbReference>
<reference evidence="2 3" key="1">
    <citation type="submission" date="2023-09" db="EMBL/GenBank/DDBJ databases">
        <title>Complete Genome and Methylome dissection of Bacillus brevis NEB573 original source of BbsI restriction endonuclease.</title>
        <authorList>
            <person name="Fomenkov A."/>
            <person name="Roberts R.D."/>
        </authorList>
    </citation>
    <scope>NUCLEOTIDE SEQUENCE [LARGE SCALE GENOMIC DNA]</scope>
    <source>
        <strain evidence="2 3">NEB573</strain>
    </source>
</reference>
<dbReference type="CDD" id="cd04301">
    <property type="entry name" value="NAT_SF"/>
    <property type="match status" value="1"/>
</dbReference>
<dbReference type="InterPro" id="IPR000182">
    <property type="entry name" value="GNAT_dom"/>
</dbReference>